<dbReference type="RefSeq" id="XP_056051703.1">
    <property type="nucleotide sequence ID" value="XM_056199789.1"/>
</dbReference>
<feature type="transmembrane region" description="Helical" evidence="5">
    <location>
        <begin position="184"/>
        <end position="205"/>
    </location>
</feature>
<evidence type="ECO:0000313" key="7">
    <source>
        <dbReference type="EMBL" id="KAJ4149989.1"/>
    </source>
</evidence>
<dbReference type="InterPro" id="IPR036259">
    <property type="entry name" value="MFS_trans_sf"/>
</dbReference>
<feature type="transmembrane region" description="Helical" evidence="5">
    <location>
        <begin position="150"/>
        <end position="172"/>
    </location>
</feature>
<dbReference type="Gene3D" id="1.20.1250.20">
    <property type="entry name" value="MFS general substrate transporter like domains"/>
    <property type="match status" value="1"/>
</dbReference>
<feature type="transmembrane region" description="Helical" evidence="5">
    <location>
        <begin position="462"/>
        <end position="481"/>
    </location>
</feature>
<reference evidence="7" key="1">
    <citation type="journal article" date="2023" name="Access Microbiol">
        <title>De-novo genome assembly for Akanthomyces muscarius, a biocontrol agent of insect agricultural pests.</title>
        <authorList>
            <person name="Erdos Z."/>
            <person name="Studholme D.J."/>
            <person name="Raymond B."/>
            <person name="Sharma M."/>
        </authorList>
    </citation>
    <scope>NUCLEOTIDE SEQUENCE</scope>
    <source>
        <strain evidence="7">Ve6</strain>
    </source>
</reference>
<evidence type="ECO:0000256" key="3">
    <source>
        <dbReference type="ARBA" id="ARBA00022989"/>
    </source>
</evidence>
<dbReference type="EMBL" id="JAJHUN010000009">
    <property type="protein sequence ID" value="KAJ4149989.1"/>
    <property type="molecule type" value="Genomic_DNA"/>
</dbReference>
<feature type="transmembrane region" description="Helical" evidence="5">
    <location>
        <begin position="61"/>
        <end position="84"/>
    </location>
</feature>
<dbReference type="GO" id="GO:0005886">
    <property type="term" value="C:plasma membrane"/>
    <property type="evidence" value="ECO:0007669"/>
    <property type="project" value="TreeGrafter"/>
</dbReference>
<dbReference type="Pfam" id="PF07690">
    <property type="entry name" value="MFS_1"/>
    <property type="match status" value="1"/>
</dbReference>
<feature type="transmembrane region" description="Helical" evidence="5">
    <location>
        <begin position="493"/>
        <end position="515"/>
    </location>
</feature>
<keyword evidence="4 5" id="KW-0472">Membrane</keyword>
<keyword evidence="3 5" id="KW-1133">Transmembrane helix</keyword>
<name>A0A9W8UK35_AKAMU</name>
<dbReference type="KEGG" id="amus:LMH87_010760"/>
<dbReference type="PROSITE" id="PS50850">
    <property type="entry name" value="MFS"/>
    <property type="match status" value="1"/>
</dbReference>
<dbReference type="AlphaFoldDB" id="A0A9W8UK35"/>
<evidence type="ECO:0000259" key="6">
    <source>
        <dbReference type="PROSITE" id="PS50850"/>
    </source>
</evidence>
<dbReference type="Proteomes" id="UP001144673">
    <property type="component" value="Chromosome 4"/>
</dbReference>
<feature type="transmembrane region" description="Helical" evidence="5">
    <location>
        <begin position="356"/>
        <end position="378"/>
    </location>
</feature>
<gene>
    <name evidence="7" type="ORF">LMH87_010760</name>
</gene>
<feature type="transmembrane region" description="Helical" evidence="5">
    <location>
        <begin position="399"/>
        <end position="419"/>
    </location>
</feature>
<sequence length="536" mass="58258">MTNNPDESAPDELRYPPGTVVLVSRRDSAAGVGGEIVLSPAPSDNPNDPLMWSAWRKSLNFAQLSAMSIIISTSIAMQPVFWAQMRKDIGASFQEMANSLSCALVGLAIGCLVFIPFTIKYGRRSSFVLPTAIIAITAWWAAYMKTVGELYVTALLFGLAGATSQTAIEMSINDLFYVHQRATANGVYVATIMVGNFLVPMAAGAEAVHMGWRACFKTLAASVTALVVIMVFALEETKFIRDVDINAVDAGISAEGVKDDEAGIAHKAPETASGAIHCETQASRVPKTYWQRLRFFTTTPESLWTVAKLPFYTFWFPHVAFSSLQLAAVQTFYSVLSSSTSIIFSSPPYNFNAAQIGYMSTGLCIGAILGAVYGGYFTDRAMLWFARRNNGVFEPEMRLYLLPLPAVTMLVGLIVNGFTADKGMHWIYPSIGRVIFGFGNSAATDTFFTIVIDAFPALVGQTFVSVVFFQNALSIAGPFAIETWRHNMGITNMFITAAVLGLVINALAIPLVIWGKRARIAVAPRYHQLAKAGLRK</sequence>
<evidence type="ECO:0000256" key="5">
    <source>
        <dbReference type="SAM" id="Phobius"/>
    </source>
</evidence>
<keyword evidence="8" id="KW-1185">Reference proteome</keyword>
<evidence type="ECO:0000313" key="8">
    <source>
        <dbReference type="Proteomes" id="UP001144673"/>
    </source>
</evidence>
<protein>
    <recommendedName>
        <fullName evidence="6">Major facilitator superfamily (MFS) profile domain-containing protein</fullName>
    </recommendedName>
</protein>
<dbReference type="SUPFAM" id="SSF103473">
    <property type="entry name" value="MFS general substrate transporter"/>
    <property type="match status" value="1"/>
</dbReference>
<feature type="transmembrane region" description="Helical" evidence="5">
    <location>
        <begin position="127"/>
        <end position="144"/>
    </location>
</feature>
<comment type="subcellular location">
    <subcellularLocation>
        <location evidence="1">Membrane</location>
        <topology evidence="1">Multi-pass membrane protein</topology>
    </subcellularLocation>
</comment>
<feature type="transmembrane region" description="Helical" evidence="5">
    <location>
        <begin position="314"/>
        <end position="336"/>
    </location>
</feature>
<dbReference type="GO" id="GO:0022857">
    <property type="term" value="F:transmembrane transporter activity"/>
    <property type="evidence" value="ECO:0007669"/>
    <property type="project" value="InterPro"/>
</dbReference>
<dbReference type="InterPro" id="IPR011701">
    <property type="entry name" value="MFS"/>
</dbReference>
<dbReference type="InterPro" id="IPR020846">
    <property type="entry name" value="MFS_dom"/>
</dbReference>
<feature type="domain" description="Major facilitator superfamily (MFS) profile" evidence="6">
    <location>
        <begin position="58"/>
        <end position="516"/>
    </location>
</feature>
<feature type="transmembrane region" description="Helical" evidence="5">
    <location>
        <begin position="431"/>
        <end position="455"/>
    </location>
</feature>
<dbReference type="PANTHER" id="PTHR23502">
    <property type="entry name" value="MAJOR FACILITATOR SUPERFAMILY"/>
    <property type="match status" value="1"/>
</dbReference>
<accession>A0A9W8UK35</accession>
<comment type="caution">
    <text evidence="7">The sequence shown here is derived from an EMBL/GenBank/DDBJ whole genome shotgun (WGS) entry which is preliminary data.</text>
</comment>
<proteinExistence type="predicted"/>
<feature type="transmembrane region" description="Helical" evidence="5">
    <location>
        <begin position="211"/>
        <end position="234"/>
    </location>
</feature>
<dbReference type="PANTHER" id="PTHR23502:SF50">
    <property type="entry name" value="TRANSPORTER, PUTATIVE (AFU_ORTHOLOGUE AFUA_5G00430)-RELATED"/>
    <property type="match status" value="1"/>
</dbReference>
<organism evidence="7 8">
    <name type="scientific">Akanthomyces muscarius</name>
    <name type="common">Entomopathogenic fungus</name>
    <name type="synonym">Lecanicillium muscarium</name>
    <dbReference type="NCBI Taxonomy" id="2231603"/>
    <lineage>
        <taxon>Eukaryota</taxon>
        <taxon>Fungi</taxon>
        <taxon>Dikarya</taxon>
        <taxon>Ascomycota</taxon>
        <taxon>Pezizomycotina</taxon>
        <taxon>Sordariomycetes</taxon>
        <taxon>Hypocreomycetidae</taxon>
        <taxon>Hypocreales</taxon>
        <taxon>Cordycipitaceae</taxon>
        <taxon>Akanthomyces</taxon>
    </lineage>
</organism>
<keyword evidence="2 5" id="KW-0812">Transmembrane</keyword>
<evidence type="ECO:0000256" key="1">
    <source>
        <dbReference type="ARBA" id="ARBA00004141"/>
    </source>
</evidence>
<evidence type="ECO:0000256" key="4">
    <source>
        <dbReference type="ARBA" id="ARBA00023136"/>
    </source>
</evidence>
<feature type="transmembrane region" description="Helical" evidence="5">
    <location>
        <begin position="96"/>
        <end position="115"/>
    </location>
</feature>
<evidence type="ECO:0000256" key="2">
    <source>
        <dbReference type="ARBA" id="ARBA00022692"/>
    </source>
</evidence>
<dbReference type="GeneID" id="80897919"/>